<keyword evidence="3" id="KW-0418">Kinase</keyword>
<dbReference type="GO" id="GO:0005524">
    <property type="term" value="F:ATP binding"/>
    <property type="evidence" value="ECO:0007669"/>
    <property type="project" value="InterPro"/>
</dbReference>
<accession>A0A2Z6RA00</accession>
<dbReference type="Proteomes" id="UP000247702">
    <property type="component" value="Unassembled WGS sequence"/>
</dbReference>
<evidence type="ECO:0000313" key="3">
    <source>
        <dbReference type="EMBL" id="GES78475.1"/>
    </source>
</evidence>
<organism evidence="2 4">
    <name type="scientific">Rhizophagus clarus</name>
    <dbReference type="NCBI Taxonomy" id="94130"/>
    <lineage>
        <taxon>Eukaryota</taxon>
        <taxon>Fungi</taxon>
        <taxon>Fungi incertae sedis</taxon>
        <taxon>Mucoromycota</taxon>
        <taxon>Glomeromycotina</taxon>
        <taxon>Glomeromycetes</taxon>
        <taxon>Glomerales</taxon>
        <taxon>Glomeraceae</taxon>
        <taxon>Rhizophagus</taxon>
    </lineage>
</organism>
<dbReference type="InterPro" id="IPR011009">
    <property type="entry name" value="Kinase-like_dom_sf"/>
</dbReference>
<dbReference type="EMBL" id="BLAL01000037">
    <property type="protein sequence ID" value="GES78475.1"/>
    <property type="molecule type" value="Genomic_DNA"/>
</dbReference>
<reference evidence="3" key="2">
    <citation type="submission" date="2019-10" db="EMBL/GenBank/DDBJ databases">
        <title>Conservation and host-specific expression of non-tandemly repeated heterogenous ribosome RNA gene in arbuscular mycorrhizal fungi.</title>
        <authorList>
            <person name="Maeda T."/>
            <person name="Kobayashi Y."/>
            <person name="Nakagawa T."/>
            <person name="Ezawa T."/>
            <person name="Yamaguchi K."/>
            <person name="Bino T."/>
            <person name="Nishimoto Y."/>
            <person name="Shigenobu S."/>
            <person name="Kawaguchi M."/>
        </authorList>
    </citation>
    <scope>NUCLEOTIDE SEQUENCE</scope>
    <source>
        <strain evidence="3">HR1</strain>
    </source>
</reference>
<dbReference type="InterPro" id="IPR001245">
    <property type="entry name" value="Ser-Thr/Tyr_kinase_cat_dom"/>
</dbReference>
<proteinExistence type="predicted"/>
<dbReference type="Gene3D" id="1.10.510.10">
    <property type="entry name" value="Transferase(Phosphotransferase) domain 1"/>
    <property type="match status" value="1"/>
</dbReference>
<comment type="caution">
    <text evidence="2">The sequence shown here is derived from an EMBL/GenBank/DDBJ whole genome shotgun (WGS) entry which is preliminary data.</text>
</comment>
<protein>
    <submittedName>
        <fullName evidence="3">Kinase-like domain-containing protein</fullName>
    </submittedName>
</protein>
<dbReference type="OrthoDB" id="2320660at2759"/>
<sequence length="516" mass="60073">MDIIREELVHIAYNRAYTLINYNIHINIDEQYKFLQQTILADESLTKNEKFSAIKLLNKDFDYYKIFLNNGTKRNCENCHNECFATLYCEHCIRNYLKSNFPNWKSGNDDVDDLIRKCQMETLTPDKIVEWISYDSLQNIKYLTKGGCSEIYTADWVDGYYVEWNSEEKKLKRFGAQKVILKKLENVESANRSWFDEGKSHLTISNKYGVIVQCFGLTKNPLDGSYMLVMNKMDLDLRKYLEKYHDKLTWKERIQIADDIIYALSRIHKELAVHRDLHSGNILFSQFDHKFYIGDLGFCGPADKPLNSTYGNLPYIAPEVIFGEITTFASDIYSIGILMWEISSGKLPFIDLDFDNDLDLAMKIMNGERPKTIPGTPLEYKELMKQCWHTDHTKRPKIGDLKKKIKDIKNEFNDNNISVALAEIDKRSSIATNYTTSSRLFTSKVYKFENLPEPKNGIIEEEQEGLLSKPCNFSIPNNIDDFNKSVYSKPNKREKISKLSSIFEGSKKLSEIFKFK</sequence>
<dbReference type="EMBL" id="BEXD01001524">
    <property type="protein sequence ID" value="GBB94519.1"/>
    <property type="molecule type" value="Genomic_DNA"/>
</dbReference>
<keyword evidence="3" id="KW-0808">Transferase</keyword>
<feature type="domain" description="Protein kinase" evidence="1">
    <location>
        <begin position="137"/>
        <end position="413"/>
    </location>
</feature>
<dbReference type="InterPro" id="IPR000719">
    <property type="entry name" value="Prot_kinase_dom"/>
</dbReference>
<evidence type="ECO:0000259" key="1">
    <source>
        <dbReference type="PROSITE" id="PS50011"/>
    </source>
</evidence>
<name>A0A2Z6RA00_9GLOM</name>
<keyword evidence="4" id="KW-1185">Reference proteome</keyword>
<dbReference type="InterPro" id="IPR051681">
    <property type="entry name" value="Ser/Thr_Kinases-Pseudokinases"/>
</dbReference>
<dbReference type="PANTHER" id="PTHR44329">
    <property type="entry name" value="SERINE/THREONINE-PROTEIN KINASE TNNI3K-RELATED"/>
    <property type="match status" value="1"/>
</dbReference>
<dbReference type="GO" id="GO:0004674">
    <property type="term" value="F:protein serine/threonine kinase activity"/>
    <property type="evidence" value="ECO:0007669"/>
    <property type="project" value="TreeGrafter"/>
</dbReference>
<reference evidence="2 4" key="1">
    <citation type="submission" date="2017-11" db="EMBL/GenBank/DDBJ databases">
        <title>The genome of Rhizophagus clarus HR1 reveals common genetic basis of auxotrophy among arbuscular mycorrhizal fungi.</title>
        <authorList>
            <person name="Kobayashi Y."/>
        </authorList>
    </citation>
    <scope>NUCLEOTIDE SEQUENCE [LARGE SCALE GENOMIC DNA]</scope>
    <source>
        <strain evidence="2 4">HR1</strain>
    </source>
</reference>
<evidence type="ECO:0000313" key="2">
    <source>
        <dbReference type="EMBL" id="GBB94519.1"/>
    </source>
</evidence>
<dbReference type="Proteomes" id="UP000615446">
    <property type="component" value="Unassembled WGS sequence"/>
</dbReference>
<dbReference type="SUPFAM" id="SSF56112">
    <property type="entry name" value="Protein kinase-like (PK-like)"/>
    <property type="match status" value="1"/>
</dbReference>
<dbReference type="Pfam" id="PF07714">
    <property type="entry name" value="PK_Tyr_Ser-Thr"/>
    <property type="match status" value="1"/>
</dbReference>
<gene>
    <name evidence="3" type="ORF">RCL2_000578100</name>
    <name evidence="2" type="ORF">RclHR1_02370019</name>
</gene>
<dbReference type="AlphaFoldDB" id="A0A2Z6RA00"/>
<evidence type="ECO:0000313" key="4">
    <source>
        <dbReference type="Proteomes" id="UP000247702"/>
    </source>
</evidence>
<dbReference type="PROSITE" id="PS50011">
    <property type="entry name" value="PROTEIN_KINASE_DOM"/>
    <property type="match status" value="1"/>
</dbReference>